<organism evidence="2 3">
    <name type="scientific">Stephanodiscus triporus</name>
    <dbReference type="NCBI Taxonomy" id="2934178"/>
    <lineage>
        <taxon>Eukaryota</taxon>
        <taxon>Sar</taxon>
        <taxon>Stramenopiles</taxon>
        <taxon>Ochrophyta</taxon>
        <taxon>Bacillariophyta</taxon>
        <taxon>Coscinodiscophyceae</taxon>
        <taxon>Thalassiosirophycidae</taxon>
        <taxon>Stephanodiscales</taxon>
        <taxon>Stephanodiscaceae</taxon>
        <taxon>Stephanodiscus</taxon>
    </lineage>
</organism>
<dbReference type="Proteomes" id="UP001530315">
    <property type="component" value="Unassembled WGS sequence"/>
</dbReference>
<sequence length="156" mass="17654">MAEGHLTPKRIDEEHNNMSLLPECPPPPRMNPKALLALDWNSPSSPTPSPSRSFDHDDDHDDDDAPSDERRLHSGARSIKRGYYHDGVLTTSELRLKPRPYARPLLFPHHPHVGDALRDRRSTSSSSSTGRIRRHRIGSRNKKPKMTKSPSFNRAA</sequence>
<evidence type="ECO:0000256" key="1">
    <source>
        <dbReference type="SAM" id="MobiDB-lite"/>
    </source>
</evidence>
<feature type="compositionally biased region" description="Basic residues" evidence="1">
    <location>
        <begin position="131"/>
        <end position="146"/>
    </location>
</feature>
<name>A0ABD3Q1D1_9STRA</name>
<evidence type="ECO:0000313" key="3">
    <source>
        <dbReference type="Proteomes" id="UP001530315"/>
    </source>
</evidence>
<protein>
    <submittedName>
        <fullName evidence="2">Uncharacterized protein</fullName>
    </submittedName>
</protein>
<reference evidence="2 3" key="1">
    <citation type="submission" date="2024-10" db="EMBL/GenBank/DDBJ databases">
        <title>Updated reference genomes for cyclostephanoid diatoms.</title>
        <authorList>
            <person name="Roberts W.R."/>
            <person name="Alverson A.J."/>
        </authorList>
    </citation>
    <scope>NUCLEOTIDE SEQUENCE [LARGE SCALE GENOMIC DNA]</scope>
    <source>
        <strain evidence="2 3">AJA276-08</strain>
    </source>
</reference>
<dbReference type="EMBL" id="JALLAZ020000504">
    <property type="protein sequence ID" value="KAL3793736.1"/>
    <property type="molecule type" value="Genomic_DNA"/>
</dbReference>
<accession>A0ABD3Q1D1</accession>
<keyword evidence="3" id="KW-1185">Reference proteome</keyword>
<evidence type="ECO:0000313" key="2">
    <source>
        <dbReference type="EMBL" id="KAL3793736.1"/>
    </source>
</evidence>
<feature type="region of interest" description="Disordered" evidence="1">
    <location>
        <begin position="1"/>
        <end position="156"/>
    </location>
</feature>
<proteinExistence type="predicted"/>
<gene>
    <name evidence="2" type="ORF">ACHAW5_008528</name>
</gene>
<feature type="compositionally biased region" description="Basic and acidic residues" evidence="1">
    <location>
        <begin position="112"/>
        <end position="122"/>
    </location>
</feature>
<feature type="compositionally biased region" description="Acidic residues" evidence="1">
    <location>
        <begin position="56"/>
        <end position="66"/>
    </location>
</feature>
<comment type="caution">
    <text evidence="2">The sequence shown here is derived from an EMBL/GenBank/DDBJ whole genome shotgun (WGS) entry which is preliminary data.</text>
</comment>
<dbReference type="AlphaFoldDB" id="A0ABD3Q1D1"/>